<protein>
    <recommendedName>
        <fullName evidence="8">G-protein coupled receptors family 1 profile domain-containing protein</fullName>
    </recommendedName>
</protein>
<reference evidence="9" key="3">
    <citation type="submission" date="2025-08" db="UniProtKB">
        <authorList>
            <consortium name="Ensembl"/>
        </authorList>
    </citation>
    <scope>IDENTIFICATION</scope>
</reference>
<evidence type="ECO:0000256" key="4">
    <source>
        <dbReference type="ARBA" id="ARBA00022989"/>
    </source>
</evidence>
<accession>F6UV70</accession>
<reference evidence="9" key="4">
    <citation type="submission" date="2025-09" db="UniProtKB">
        <authorList>
            <consortium name="Ensembl"/>
        </authorList>
    </citation>
    <scope>IDENTIFICATION</scope>
</reference>
<keyword evidence="10" id="KW-1185">Reference proteome</keyword>
<dbReference type="HOGENOM" id="CLU_1247799_0_0_1"/>
<dbReference type="Pfam" id="PF00001">
    <property type="entry name" value="7tm_1"/>
    <property type="match status" value="1"/>
</dbReference>
<keyword evidence="5 7" id="KW-0472">Membrane</keyword>
<dbReference type="GO" id="GO:0005886">
    <property type="term" value="C:plasma membrane"/>
    <property type="evidence" value="ECO:0007669"/>
    <property type="project" value="UniProtKB-SubCell"/>
</dbReference>
<dbReference type="PANTHER" id="PTHR22750">
    <property type="entry name" value="G-PROTEIN COUPLED RECEPTOR"/>
    <property type="match status" value="1"/>
</dbReference>
<feature type="transmembrane region" description="Helical" evidence="7">
    <location>
        <begin position="93"/>
        <end position="118"/>
    </location>
</feature>
<comment type="similarity">
    <text evidence="6">Belongs to the G-protein coupled receptor 1 family.</text>
</comment>
<dbReference type="Proteomes" id="UP000008144">
    <property type="component" value="Chromosome 6"/>
</dbReference>
<dbReference type="PRINTS" id="PR00237">
    <property type="entry name" value="GPCRRHODOPSN"/>
</dbReference>
<dbReference type="PROSITE" id="PS50262">
    <property type="entry name" value="G_PROTEIN_RECEP_F1_2"/>
    <property type="match status" value="1"/>
</dbReference>
<evidence type="ECO:0000256" key="3">
    <source>
        <dbReference type="ARBA" id="ARBA00022692"/>
    </source>
</evidence>
<evidence type="ECO:0000313" key="9">
    <source>
        <dbReference type="Ensembl" id="ENSCINP00000026864.2"/>
    </source>
</evidence>
<keyword evidence="6" id="KW-0807">Transducer</keyword>
<comment type="subcellular location">
    <subcellularLocation>
        <location evidence="1">Cell membrane</location>
        <topology evidence="1">Multi-pass membrane protein</topology>
    </subcellularLocation>
</comment>
<evidence type="ECO:0000256" key="6">
    <source>
        <dbReference type="RuleBase" id="RU000688"/>
    </source>
</evidence>
<dbReference type="InterPro" id="IPR017452">
    <property type="entry name" value="GPCR_Rhodpsn_7TM"/>
</dbReference>
<evidence type="ECO:0000313" key="10">
    <source>
        <dbReference type="Proteomes" id="UP000008144"/>
    </source>
</evidence>
<dbReference type="InParanoid" id="F6UV70"/>
<evidence type="ECO:0000256" key="1">
    <source>
        <dbReference type="ARBA" id="ARBA00004651"/>
    </source>
</evidence>
<sequence length="222" mass="24517">MATTPILPSDFIFFDQVNSTTVLPPGNYAANVSTDIDLGSSFNQTQGNICEPINNPPLIITAGIISMAVIIGNGLVILAIIGGNSRFFRPMYWFIVHLSFSDLLVGLMLLWNYCLAGIFNINNTLTSLSFLFGIWVTSACCSVFGILLLAIDRYMQVVHKALHKLYFNQFTVGLSIFLSWLIPLLGFLVIPISLNLSCKDTCRCIEGKYMECKPVTICSQII</sequence>
<evidence type="ECO:0000256" key="2">
    <source>
        <dbReference type="ARBA" id="ARBA00022475"/>
    </source>
</evidence>
<reference evidence="10" key="1">
    <citation type="journal article" date="2002" name="Science">
        <title>The draft genome of Ciona intestinalis: insights into chordate and vertebrate origins.</title>
        <authorList>
            <person name="Dehal P."/>
            <person name="Satou Y."/>
            <person name="Campbell R.K."/>
            <person name="Chapman J."/>
            <person name="Degnan B."/>
            <person name="De Tomaso A."/>
            <person name="Davidson B."/>
            <person name="Di Gregorio A."/>
            <person name="Gelpke M."/>
            <person name="Goodstein D.M."/>
            <person name="Harafuji N."/>
            <person name="Hastings K.E."/>
            <person name="Ho I."/>
            <person name="Hotta K."/>
            <person name="Huang W."/>
            <person name="Kawashima T."/>
            <person name="Lemaire P."/>
            <person name="Martinez D."/>
            <person name="Meinertzhagen I.A."/>
            <person name="Necula S."/>
            <person name="Nonaka M."/>
            <person name="Putnam N."/>
            <person name="Rash S."/>
            <person name="Saiga H."/>
            <person name="Satake M."/>
            <person name="Terry A."/>
            <person name="Yamada L."/>
            <person name="Wang H.G."/>
            <person name="Awazu S."/>
            <person name="Azumi K."/>
            <person name="Boore J."/>
            <person name="Branno M."/>
            <person name="Chin-Bow S."/>
            <person name="DeSantis R."/>
            <person name="Doyle S."/>
            <person name="Francino P."/>
            <person name="Keys D.N."/>
            <person name="Haga S."/>
            <person name="Hayashi H."/>
            <person name="Hino K."/>
            <person name="Imai K.S."/>
            <person name="Inaba K."/>
            <person name="Kano S."/>
            <person name="Kobayashi K."/>
            <person name="Kobayashi M."/>
            <person name="Lee B.I."/>
            <person name="Makabe K.W."/>
            <person name="Manohar C."/>
            <person name="Matassi G."/>
            <person name="Medina M."/>
            <person name="Mochizuki Y."/>
            <person name="Mount S."/>
            <person name="Morishita T."/>
            <person name="Miura S."/>
            <person name="Nakayama A."/>
            <person name="Nishizaka S."/>
            <person name="Nomoto H."/>
            <person name="Ohta F."/>
            <person name="Oishi K."/>
            <person name="Rigoutsos I."/>
            <person name="Sano M."/>
            <person name="Sasaki A."/>
            <person name="Sasakura Y."/>
            <person name="Shoguchi E."/>
            <person name="Shin-i T."/>
            <person name="Spagnuolo A."/>
            <person name="Stainier D."/>
            <person name="Suzuki M.M."/>
            <person name="Tassy O."/>
            <person name="Takatori N."/>
            <person name="Tokuoka M."/>
            <person name="Yagi K."/>
            <person name="Yoshizaki F."/>
            <person name="Wada S."/>
            <person name="Zhang C."/>
            <person name="Hyatt P.D."/>
            <person name="Larimer F."/>
            <person name="Detter C."/>
            <person name="Doggett N."/>
            <person name="Glavina T."/>
            <person name="Hawkins T."/>
            <person name="Richardson P."/>
            <person name="Lucas S."/>
            <person name="Kohara Y."/>
            <person name="Levine M."/>
            <person name="Satoh N."/>
            <person name="Rokhsar D.S."/>
        </authorList>
    </citation>
    <scope>NUCLEOTIDE SEQUENCE [LARGE SCALE GENOMIC DNA]</scope>
</reference>
<evidence type="ECO:0000256" key="5">
    <source>
        <dbReference type="ARBA" id="ARBA00023136"/>
    </source>
</evidence>
<evidence type="ECO:0000259" key="8">
    <source>
        <dbReference type="PROSITE" id="PS50262"/>
    </source>
</evidence>
<feature type="transmembrane region" description="Helical" evidence="7">
    <location>
        <begin position="172"/>
        <end position="194"/>
    </location>
</feature>
<keyword evidence="6" id="KW-0675">Receptor</keyword>
<name>F6UV70_CIOIN</name>
<keyword evidence="3 6" id="KW-0812">Transmembrane</keyword>
<keyword evidence="2" id="KW-1003">Cell membrane</keyword>
<dbReference type="GO" id="GO:0004930">
    <property type="term" value="F:G protein-coupled receptor activity"/>
    <property type="evidence" value="ECO:0007669"/>
    <property type="project" value="UniProtKB-KW"/>
</dbReference>
<dbReference type="SUPFAM" id="SSF81321">
    <property type="entry name" value="Family A G protein-coupled receptor-like"/>
    <property type="match status" value="1"/>
</dbReference>
<feature type="domain" description="G-protein coupled receptors family 1 profile" evidence="8">
    <location>
        <begin position="72"/>
        <end position="222"/>
    </location>
</feature>
<keyword evidence="6" id="KW-0297">G-protein coupled receptor</keyword>
<dbReference type="AlphaFoldDB" id="F6UV70"/>
<dbReference type="Gene3D" id="1.20.1070.10">
    <property type="entry name" value="Rhodopsin 7-helix transmembrane proteins"/>
    <property type="match status" value="1"/>
</dbReference>
<dbReference type="EMBL" id="EAAA01002263">
    <property type="status" value="NOT_ANNOTATED_CDS"/>
    <property type="molecule type" value="Genomic_DNA"/>
</dbReference>
<feature type="transmembrane region" description="Helical" evidence="7">
    <location>
        <begin position="130"/>
        <end position="151"/>
    </location>
</feature>
<evidence type="ECO:0000256" key="7">
    <source>
        <dbReference type="SAM" id="Phobius"/>
    </source>
</evidence>
<organism evidence="9 10">
    <name type="scientific">Ciona intestinalis</name>
    <name type="common">Transparent sea squirt</name>
    <name type="synonym">Ascidia intestinalis</name>
    <dbReference type="NCBI Taxonomy" id="7719"/>
    <lineage>
        <taxon>Eukaryota</taxon>
        <taxon>Metazoa</taxon>
        <taxon>Chordata</taxon>
        <taxon>Tunicata</taxon>
        <taxon>Ascidiacea</taxon>
        <taxon>Phlebobranchia</taxon>
        <taxon>Cionidae</taxon>
        <taxon>Ciona</taxon>
    </lineage>
</organism>
<dbReference type="Ensembl" id="ENSCINT00000027110.2">
    <property type="protein sequence ID" value="ENSCINP00000026864.2"/>
    <property type="gene ID" value="ENSCING00000014991.2"/>
</dbReference>
<dbReference type="InterPro" id="IPR000276">
    <property type="entry name" value="GPCR_Rhodpsn"/>
</dbReference>
<dbReference type="PROSITE" id="PS00237">
    <property type="entry name" value="G_PROTEIN_RECEP_F1_1"/>
    <property type="match status" value="1"/>
</dbReference>
<keyword evidence="4 7" id="KW-1133">Transmembrane helix</keyword>
<proteinExistence type="inferred from homology"/>
<reference evidence="9" key="2">
    <citation type="journal article" date="2008" name="Genome Biol.">
        <title>Improved genome assembly and evidence-based global gene model set for the chordate Ciona intestinalis: new insight into intron and operon populations.</title>
        <authorList>
            <person name="Satou Y."/>
            <person name="Mineta K."/>
            <person name="Ogasawara M."/>
            <person name="Sasakura Y."/>
            <person name="Shoguchi E."/>
            <person name="Ueno K."/>
            <person name="Yamada L."/>
            <person name="Matsumoto J."/>
            <person name="Wasserscheid J."/>
            <person name="Dewar K."/>
            <person name="Wiley G.B."/>
            <person name="Macmil S.L."/>
            <person name="Roe B.A."/>
            <person name="Zeller R.W."/>
            <person name="Hastings K.E."/>
            <person name="Lemaire P."/>
            <person name="Lindquist E."/>
            <person name="Endo T."/>
            <person name="Hotta K."/>
            <person name="Inaba K."/>
        </authorList>
    </citation>
    <scope>NUCLEOTIDE SEQUENCE [LARGE SCALE GENOMIC DNA]</scope>
    <source>
        <strain evidence="9">wild type</strain>
    </source>
</reference>
<feature type="transmembrane region" description="Helical" evidence="7">
    <location>
        <begin position="58"/>
        <end position="81"/>
    </location>
</feature>